<dbReference type="Gene3D" id="3.20.80.10">
    <property type="entry name" value="Regulatory factor, effector binding domain"/>
    <property type="match status" value="1"/>
</dbReference>
<dbReference type="InterPro" id="IPR011256">
    <property type="entry name" value="Reg_factor_effector_dom_sf"/>
</dbReference>
<organism evidence="1 2">
    <name type="scientific">Dactylosporangium fulvum</name>
    <dbReference type="NCBI Taxonomy" id="53359"/>
    <lineage>
        <taxon>Bacteria</taxon>
        <taxon>Bacillati</taxon>
        <taxon>Actinomycetota</taxon>
        <taxon>Actinomycetes</taxon>
        <taxon>Micromonosporales</taxon>
        <taxon>Micromonosporaceae</taxon>
        <taxon>Dactylosporangium</taxon>
    </lineage>
</organism>
<sequence length="132" mass="14327">MPLTGPLYVCFHSLVSEDSEGSVEVCAPTEGSVEPRGRIGVRLEPAHAQVYVSLPPADALYPRVLVAHHTVSGWLHRHGLPLTGPAREISYPNALNSAPADLVTDVAYPHTCGNACTDLVDSAWPDQRWQHR</sequence>
<evidence type="ECO:0000313" key="2">
    <source>
        <dbReference type="Proteomes" id="UP001059617"/>
    </source>
</evidence>
<protein>
    <submittedName>
        <fullName evidence="1">Uncharacterized protein</fullName>
    </submittedName>
</protein>
<accession>A0ABY5W7K1</accession>
<proteinExistence type="predicted"/>
<evidence type="ECO:0000313" key="1">
    <source>
        <dbReference type="EMBL" id="UWP85434.1"/>
    </source>
</evidence>
<keyword evidence="2" id="KW-1185">Reference proteome</keyword>
<dbReference type="RefSeq" id="WP_259863549.1">
    <property type="nucleotide sequence ID" value="NZ_BAAAST010000160.1"/>
</dbReference>
<dbReference type="EMBL" id="CP073720">
    <property type="protein sequence ID" value="UWP85434.1"/>
    <property type="molecule type" value="Genomic_DNA"/>
</dbReference>
<reference evidence="1" key="1">
    <citation type="submission" date="2021-04" db="EMBL/GenBank/DDBJ databases">
        <authorList>
            <person name="Hartkoorn R.C."/>
            <person name="Beaudoing E."/>
            <person name="Hot D."/>
        </authorList>
    </citation>
    <scope>NUCLEOTIDE SEQUENCE</scope>
    <source>
        <strain evidence="1">NRRL B-16292</strain>
    </source>
</reference>
<gene>
    <name evidence="1" type="ORF">Dfulv_14820</name>
</gene>
<reference evidence="1" key="2">
    <citation type="submission" date="2022-09" db="EMBL/GenBank/DDBJ databases">
        <title>Biosynthetic gene clusters of Dactylosporangioum fulvum.</title>
        <authorList>
            <person name="Caradec T."/>
        </authorList>
    </citation>
    <scope>NUCLEOTIDE SEQUENCE</scope>
    <source>
        <strain evidence="1">NRRL B-16292</strain>
    </source>
</reference>
<name>A0ABY5W7K1_9ACTN</name>
<dbReference type="Proteomes" id="UP001059617">
    <property type="component" value="Chromosome"/>
</dbReference>